<dbReference type="InterPro" id="IPR016071">
    <property type="entry name" value="Staphylococal_nuclease_OB-fold"/>
</dbReference>
<evidence type="ECO:0000256" key="1">
    <source>
        <dbReference type="SAM" id="SignalP"/>
    </source>
</evidence>
<dbReference type="SUPFAM" id="SSF50199">
    <property type="entry name" value="Staphylococcal nuclease"/>
    <property type="match status" value="1"/>
</dbReference>
<proteinExistence type="predicted"/>
<dbReference type="SMART" id="SM00318">
    <property type="entry name" value="SNc"/>
    <property type="match status" value="1"/>
</dbReference>
<evidence type="ECO:0000313" key="3">
    <source>
        <dbReference type="EMBL" id="UFZ01771.1"/>
    </source>
</evidence>
<dbReference type="InterPro" id="IPR035437">
    <property type="entry name" value="SNase_OB-fold_sf"/>
</dbReference>
<reference evidence="3" key="1">
    <citation type="journal article" date="2024" name="Antonie Van Leeuwenhoek">
        <title>Bradyrhizobium ontarionense sp. nov., a novel bacterial symbiont isolated from Aeschynomene indica (Indian jointvetch), harbours photosynthesis, nitrogen fixation and nitrous oxide (N2O) reductase genes.</title>
        <authorList>
            <person name="Bromfield E.S.P."/>
            <person name="Cloutier S."/>
        </authorList>
    </citation>
    <scope>NUCLEOTIDE SEQUENCE</scope>
    <source>
        <strain evidence="3">A19</strain>
    </source>
</reference>
<keyword evidence="1" id="KW-0732">Signal</keyword>
<dbReference type="PANTHER" id="PTHR12302">
    <property type="entry name" value="EBNA2 BINDING PROTEIN P100"/>
    <property type="match status" value="1"/>
</dbReference>
<dbReference type="PANTHER" id="PTHR12302:SF26">
    <property type="entry name" value="BLR1266 PROTEIN"/>
    <property type="match status" value="1"/>
</dbReference>
<keyword evidence="4" id="KW-1185">Reference proteome</keyword>
<evidence type="ECO:0000259" key="2">
    <source>
        <dbReference type="PROSITE" id="PS50830"/>
    </source>
</evidence>
<feature type="domain" description="TNase-like" evidence="2">
    <location>
        <begin position="28"/>
        <end position="144"/>
    </location>
</feature>
<protein>
    <submittedName>
        <fullName evidence="3">Thermonuclease family protein</fullName>
    </submittedName>
</protein>
<accession>A0ABY3R3A7</accession>
<dbReference type="EMBL" id="CP088156">
    <property type="protein sequence ID" value="UFZ01771.1"/>
    <property type="molecule type" value="Genomic_DNA"/>
</dbReference>
<dbReference type="Pfam" id="PF00565">
    <property type="entry name" value="SNase"/>
    <property type="match status" value="1"/>
</dbReference>
<dbReference type="PROSITE" id="PS50830">
    <property type="entry name" value="TNASE_3"/>
    <property type="match status" value="1"/>
</dbReference>
<dbReference type="Proteomes" id="UP001431010">
    <property type="component" value="Chromosome"/>
</dbReference>
<dbReference type="RefSeq" id="WP_231317564.1">
    <property type="nucleotide sequence ID" value="NZ_CP088156.1"/>
</dbReference>
<name>A0ABY3R3A7_9BRAD</name>
<gene>
    <name evidence="3" type="ORF">LQG66_20890</name>
</gene>
<dbReference type="Gene3D" id="2.40.50.90">
    <property type="match status" value="1"/>
</dbReference>
<feature type="signal peptide" evidence="1">
    <location>
        <begin position="1"/>
        <end position="20"/>
    </location>
</feature>
<organism evidence="3 4">
    <name type="scientific">Bradyrhizobium ontarionense</name>
    <dbReference type="NCBI Taxonomy" id="2898149"/>
    <lineage>
        <taxon>Bacteria</taxon>
        <taxon>Pseudomonadati</taxon>
        <taxon>Pseudomonadota</taxon>
        <taxon>Alphaproteobacteria</taxon>
        <taxon>Hyphomicrobiales</taxon>
        <taxon>Nitrobacteraceae</taxon>
        <taxon>Bradyrhizobium</taxon>
    </lineage>
</organism>
<evidence type="ECO:0000313" key="4">
    <source>
        <dbReference type="Proteomes" id="UP001431010"/>
    </source>
</evidence>
<feature type="chain" id="PRO_5046171453" evidence="1">
    <location>
        <begin position="21"/>
        <end position="241"/>
    </location>
</feature>
<sequence length="241" mass="26387">MSMKPVLLLLLTLAPSLAYAADITGPAKVREADNVVIGTTRIRLGGIDAPSVDQLCLNPHGERWTCGIAARDELIKHADGKSWTCHPRAIDRRGRQVARCDVDGEDIQKWLVRNGWALAYRTVSRDYEADEAEARAAKAGMWQGAFIAPWDWRVRNKKTTILGATKPPESASAILLASASGPVAPSADCTIKGNVNGAGECIYHTPTSRWYAQIKMRIAKGTRWFCSVEEAEAAGCRETRR</sequence>